<feature type="domain" description="Ribosomal RNA adenine methylase transferase N-terminal" evidence="9">
    <location>
        <begin position="40"/>
        <end position="209"/>
    </location>
</feature>
<dbReference type="InterPro" id="IPR023165">
    <property type="entry name" value="rRNA_Ade_diMease-like_C"/>
</dbReference>
<evidence type="ECO:0000256" key="4">
    <source>
        <dbReference type="ARBA" id="ARBA00022679"/>
    </source>
</evidence>
<dbReference type="SMART" id="SM00650">
    <property type="entry name" value="rADc"/>
    <property type="match status" value="1"/>
</dbReference>
<accession>A0A2H5Y6E0</accession>
<dbReference type="PANTHER" id="PTHR11727:SF7">
    <property type="entry name" value="DIMETHYLADENOSINE TRANSFERASE-RELATED"/>
    <property type="match status" value="1"/>
</dbReference>
<keyword evidence="1 7" id="KW-0963">Cytoplasm</keyword>
<dbReference type="GO" id="GO:0052908">
    <property type="term" value="F:16S rRNA (adenine(1518)-N(6)/adenine(1519)-N(6))-dimethyltransferase activity"/>
    <property type="evidence" value="ECO:0007669"/>
    <property type="project" value="UniProtKB-EC"/>
</dbReference>
<reference evidence="11" key="1">
    <citation type="submission" date="2017-09" db="EMBL/GenBank/DDBJ databases">
        <title>Metaegenomics of thermophilic ammonia-oxidizing enrichment culture.</title>
        <authorList>
            <person name="Kato S."/>
            <person name="Suzuki K."/>
        </authorList>
    </citation>
    <scope>NUCLEOTIDE SEQUENCE [LARGE SCALE GENOMIC DNA]</scope>
</reference>
<dbReference type="Gene3D" id="3.40.50.150">
    <property type="entry name" value="Vaccinia Virus protein VP39"/>
    <property type="match status" value="1"/>
</dbReference>
<keyword evidence="6 7" id="KW-0694">RNA-binding</keyword>
<dbReference type="InterPro" id="IPR011530">
    <property type="entry name" value="rRNA_adenine_dimethylase"/>
</dbReference>
<comment type="catalytic activity">
    <reaction evidence="7">
        <text>adenosine(1518)/adenosine(1519) in 16S rRNA + 4 S-adenosyl-L-methionine = N(6)-dimethyladenosine(1518)/N(6)-dimethyladenosine(1519) in 16S rRNA + 4 S-adenosyl-L-homocysteine + 4 H(+)</text>
        <dbReference type="Rhea" id="RHEA:19609"/>
        <dbReference type="Rhea" id="RHEA-COMP:10232"/>
        <dbReference type="Rhea" id="RHEA-COMP:10233"/>
        <dbReference type="ChEBI" id="CHEBI:15378"/>
        <dbReference type="ChEBI" id="CHEBI:57856"/>
        <dbReference type="ChEBI" id="CHEBI:59789"/>
        <dbReference type="ChEBI" id="CHEBI:74411"/>
        <dbReference type="ChEBI" id="CHEBI:74493"/>
        <dbReference type="EC" id="2.1.1.182"/>
    </reaction>
</comment>
<dbReference type="Gene3D" id="1.10.8.100">
    <property type="entry name" value="Ribosomal RNA adenine dimethylase-like, domain 2"/>
    <property type="match status" value="1"/>
</dbReference>
<evidence type="ECO:0000256" key="3">
    <source>
        <dbReference type="ARBA" id="ARBA00022603"/>
    </source>
</evidence>
<feature type="binding site" evidence="7 8">
    <location>
        <position position="126"/>
    </location>
    <ligand>
        <name>S-adenosyl-L-methionine</name>
        <dbReference type="ChEBI" id="CHEBI:59789"/>
    </ligand>
</feature>
<dbReference type="InterPro" id="IPR020596">
    <property type="entry name" value="rRNA_Ade_Mease_Trfase_CS"/>
</dbReference>
<feature type="binding site" evidence="7 8">
    <location>
        <position position="60"/>
    </location>
    <ligand>
        <name>S-adenosyl-L-methionine</name>
        <dbReference type="ChEBI" id="CHEBI:59789"/>
    </ligand>
</feature>
<comment type="similarity">
    <text evidence="7">Belongs to the class I-like SAM-binding methyltransferase superfamily. rRNA adenine N(6)-methyltransferase family. RsmA subfamily.</text>
</comment>
<feature type="binding site" evidence="7 8">
    <location>
        <position position="106"/>
    </location>
    <ligand>
        <name>S-adenosyl-L-methionine</name>
        <dbReference type="ChEBI" id="CHEBI:59789"/>
    </ligand>
</feature>
<evidence type="ECO:0000256" key="7">
    <source>
        <dbReference type="HAMAP-Rule" id="MF_00607"/>
    </source>
</evidence>
<evidence type="ECO:0000256" key="2">
    <source>
        <dbReference type="ARBA" id="ARBA00022552"/>
    </source>
</evidence>
<dbReference type="InterPro" id="IPR001737">
    <property type="entry name" value="KsgA/Erm"/>
</dbReference>
<dbReference type="AlphaFoldDB" id="A0A2H5Y6E0"/>
<dbReference type="HAMAP" id="MF_00607">
    <property type="entry name" value="16SrRNA_methyltr_A"/>
    <property type="match status" value="1"/>
</dbReference>
<keyword evidence="2 7" id="KW-0698">rRNA processing</keyword>
<dbReference type="InterPro" id="IPR029063">
    <property type="entry name" value="SAM-dependent_MTases_sf"/>
</dbReference>
<gene>
    <name evidence="7 10" type="primary">rsmA</name>
    <name evidence="7" type="synonym">ksgA</name>
    <name evidence="10" type="ORF">HRbin22_01141</name>
</gene>
<dbReference type="PROSITE" id="PS01131">
    <property type="entry name" value="RRNA_A_DIMETH"/>
    <property type="match status" value="1"/>
</dbReference>
<comment type="caution">
    <text evidence="10">The sequence shown here is derived from an EMBL/GenBank/DDBJ whole genome shotgun (WGS) entry which is preliminary data.</text>
</comment>
<name>A0A2H5Y6E0_9CHLR</name>
<evidence type="ECO:0000259" key="9">
    <source>
        <dbReference type="SMART" id="SM00650"/>
    </source>
</evidence>
<keyword evidence="3 7" id="KW-0489">Methyltransferase</keyword>
<dbReference type="EMBL" id="BEHY01000020">
    <property type="protein sequence ID" value="GBD08898.1"/>
    <property type="molecule type" value="Genomic_DNA"/>
</dbReference>
<dbReference type="CDD" id="cd02440">
    <property type="entry name" value="AdoMet_MTases"/>
    <property type="match status" value="1"/>
</dbReference>
<sequence length="291" mass="32306">MRDRSHVPTLPPIPWPQYLRARGIRPRKGLGQHFLIDERILARIAEAAGLQPGEWALEIGAGPGTLTRHLALQADHVVAVEIDEQFMPLLREILASFPNVTIVHGDILTLDPVALVQGHPYRAIGNIPYSITSPILRHLMEAPLKPRRIVLTVQLEVARRITAGPGEMSLLAVSVQVYGRPQVVDRIRAGAFWPRPEVNSAVVVIDPYEQPAVDLGDPDWFFEVVRAGFSQRRKQLHNALSHGLGIPDDLIRRALAEAGIDPARRAETLSLEEWARLSAALRALRPSQTRP</sequence>
<dbReference type="GO" id="GO:0005829">
    <property type="term" value="C:cytosol"/>
    <property type="evidence" value="ECO:0007669"/>
    <property type="project" value="TreeGrafter"/>
</dbReference>
<dbReference type="GO" id="GO:0003723">
    <property type="term" value="F:RNA binding"/>
    <property type="evidence" value="ECO:0007669"/>
    <property type="project" value="UniProtKB-UniRule"/>
</dbReference>
<dbReference type="EC" id="2.1.1.182" evidence="7"/>
<evidence type="ECO:0000313" key="11">
    <source>
        <dbReference type="Proteomes" id="UP000236642"/>
    </source>
</evidence>
<evidence type="ECO:0000313" key="10">
    <source>
        <dbReference type="EMBL" id="GBD08898.1"/>
    </source>
</evidence>
<evidence type="ECO:0000256" key="5">
    <source>
        <dbReference type="ARBA" id="ARBA00022691"/>
    </source>
</evidence>
<organism evidence="10 11">
    <name type="scientific">Candidatus Thermoflexus japonica</name>
    <dbReference type="NCBI Taxonomy" id="2035417"/>
    <lineage>
        <taxon>Bacteria</taxon>
        <taxon>Bacillati</taxon>
        <taxon>Chloroflexota</taxon>
        <taxon>Thermoflexia</taxon>
        <taxon>Thermoflexales</taxon>
        <taxon>Thermoflexaceae</taxon>
        <taxon>Thermoflexus</taxon>
    </lineage>
</organism>
<dbReference type="PROSITE" id="PS51689">
    <property type="entry name" value="SAM_RNA_A_N6_MT"/>
    <property type="match status" value="1"/>
</dbReference>
<dbReference type="Pfam" id="PF00398">
    <property type="entry name" value="RrnaAD"/>
    <property type="match status" value="1"/>
</dbReference>
<comment type="subcellular location">
    <subcellularLocation>
        <location evidence="7">Cytoplasm</location>
    </subcellularLocation>
</comment>
<evidence type="ECO:0000256" key="6">
    <source>
        <dbReference type="ARBA" id="ARBA00022884"/>
    </source>
</evidence>
<keyword evidence="5 7" id="KW-0949">S-adenosyl-L-methionine</keyword>
<feature type="binding site" evidence="7 8">
    <location>
        <position position="33"/>
    </location>
    <ligand>
        <name>S-adenosyl-L-methionine</name>
        <dbReference type="ChEBI" id="CHEBI:59789"/>
    </ligand>
</feature>
<proteinExistence type="inferred from homology"/>
<evidence type="ECO:0000256" key="8">
    <source>
        <dbReference type="PROSITE-ProRule" id="PRU01026"/>
    </source>
</evidence>
<dbReference type="NCBIfam" id="TIGR00755">
    <property type="entry name" value="ksgA"/>
    <property type="match status" value="1"/>
</dbReference>
<comment type="function">
    <text evidence="7">Specifically dimethylates two adjacent adenosines (A1518 and A1519) in the loop of a conserved hairpin near the 3'-end of 16S rRNA in the 30S particle. May play a critical role in biogenesis of 30S subunits.</text>
</comment>
<feature type="binding site" evidence="7 8">
    <location>
        <position position="81"/>
    </location>
    <ligand>
        <name>S-adenosyl-L-methionine</name>
        <dbReference type="ChEBI" id="CHEBI:59789"/>
    </ligand>
</feature>
<keyword evidence="4 7" id="KW-0808">Transferase</keyword>
<dbReference type="PANTHER" id="PTHR11727">
    <property type="entry name" value="DIMETHYLADENOSINE TRANSFERASE"/>
    <property type="match status" value="1"/>
</dbReference>
<evidence type="ECO:0000256" key="1">
    <source>
        <dbReference type="ARBA" id="ARBA00022490"/>
    </source>
</evidence>
<dbReference type="InterPro" id="IPR020598">
    <property type="entry name" value="rRNA_Ade_methylase_Trfase_N"/>
</dbReference>
<protein>
    <recommendedName>
        <fullName evidence="7">Ribosomal RNA small subunit methyltransferase A</fullName>
        <ecNumber evidence="7">2.1.1.182</ecNumber>
    </recommendedName>
    <alternativeName>
        <fullName evidence="7">16S rRNA (adenine(1518)-N(6)/adenine(1519)-N(6))-dimethyltransferase</fullName>
    </alternativeName>
    <alternativeName>
        <fullName evidence="7">16S rRNA dimethyladenosine transferase</fullName>
    </alternativeName>
    <alternativeName>
        <fullName evidence="7">16S rRNA dimethylase</fullName>
    </alternativeName>
    <alternativeName>
        <fullName evidence="7">S-adenosylmethionine-6-N', N'-adenosyl(rRNA) dimethyltransferase</fullName>
    </alternativeName>
</protein>
<dbReference type="SUPFAM" id="SSF53335">
    <property type="entry name" value="S-adenosyl-L-methionine-dependent methyltransferases"/>
    <property type="match status" value="1"/>
</dbReference>
<dbReference type="Proteomes" id="UP000236642">
    <property type="component" value="Unassembled WGS sequence"/>
</dbReference>
<feature type="binding site" evidence="7 8">
    <location>
        <position position="35"/>
    </location>
    <ligand>
        <name>S-adenosyl-L-methionine</name>
        <dbReference type="ChEBI" id="CHEBI:59789"/>
    </ligand>
</feature>